<feature type="transmembrane region" description="Helical" evidence="17">
    <location>
        <begin position="201"/>
        <end position="220"/>
    </location>
</feature>
<evidence type="ECO:0000256" key="8">
    <source>
        <dbReference type="ARBA" id="ARBA00022692"/>
    </source>
</evidence>
<dbReference type="GO" id="GO:0015990">
    <property type="term" value="P:electron transport coupled proton transport"/>
    <property type="evidence" value="ECO:0007669"/>
    <property type="project" value="TreeGrafter"/>
</dbReference>
<keyword evidence="15 17" id="KW-0472">Membrane</keyword>
<keyword evidence="9" id="KW-1278">Translocase</keyword>
<gene>
    <name evidence="19" type="primary">ND4</name>
</gene>
<keyword evidence="7 17" id="KW-0679">Respiratory chain</keyword>
<keyword evidence="12 17" id="KW-0520">NAD</keyword>
<evidence type="ECO:0000256" key="10">
    <source>
        <dbReference type="ARBA" id="ARBA00022982"/>
    </source>
</evidence>
<dbReference type="GO" id="GO:0048039">
    <property type="term" value="F:ubiquinone binding"/>
    <property type="evidence" value="ECO:0007669"/>
    <property type="project" value="TreeGrafter"/>
</dbReference>
<evidence type="ECO:0000256" key="1">
    <source>
        <dbReference type="ARBA" id="ARBA00003257"/>
    </source>
</evidence>
<comment type="function">
    <text evidence="17">Core subunit of the mitochondrial membrane respiratory chain NADH dehydrogenase (Complex I) which catalyzes electron transfer from NADH through the respiratory chain, using ubiquinone as an electron acceptor. Essential for the catalytic activity and assembly of complex I.</text>
</comment>
<keyword evidence="14 17" id="KW-0496">Mitochondrion</keyword>
<dbReference type="Pfam" id="PF00361">
    <property type="entry name" value="Proton_antipo_M"/>
    <property type="match status" value="1"/>
</dbReference>
<reference evidence="19" key="1">
    <citation type="submission" date="2014-12" db="EMBL/GenBank/DDBJ databases">
        <authorList>
            <person name="Jaenicke S."/>
        </authorList>
    </citation>
    <scope>NUCLEOTIDE SEQUENCE</scope>
</reference>
<evidence type="ECO:0000256" key="15">
    <source>
        <dbReference type="ARBA" id="ARBA00023136"/>
    </source>
</evidence>
<dbReference type="GO" id="GO:0031966">
    <property type="term" value="C:mitochondrial membrane"/>
    <property type="evidence" value="ECO:0007669"/>
    <property type="project" value="UniProtKB-SubCell"/>
</dbReference>
<reference evidence="19" key="2">
    <citation type="journal article" date="2016" name="Int. J. Biol. Sci.">
        <title>The Complete Mitochondrial Genome of two Tetragnatha Spiders (Araneae: Tetragnathidae): Severe Truncation of tRNAs and Novel Gene Rearrangements in Araneae.</title>
        <authorList>
            <person name="Wang Z.L."/>
            <person name="Li C."/>
            <person name="Fang W.Y."/>
            <person name="Yu X.P."/>
        </authorList>
    </citation>
    <scope>NUCLEOTIDE SEQUENCE</scope>
</reference>
<evidence type="ECO:0000256" key="17">
    <source>
        <dbReference type="RuleBase" id="RU003297"/>
    </source>
</evidence>
<feature type="transmembrane region" description="Helical" evidence="17">
    <location>
        <begin position="366"/>
        <end position="387"/>
    </location>
</feature>
<proteinExistence type="inferred from homology"/>
<feature type="transmembrane region" description="Helical" evidence="17">
    <location>
        <begin position="232"/>
        <end position="250"/>
    </location>
</feature>
<evidence type="ECO:0000256" key="16">
    <source>
        <dbReference type="ARBA" id="ARBA00049551"/>
    </source>
</evidence>
<dbReference type="EC" id="7.1.1.2" evidence="4 17"/>
<evidence type="ECO:0000256" key="12">
    <source>
        <dbReference type="ARBA" id="ARBA00023027"/>
    </source>
</evidence>
<sequence>MKIFLLFMPLLMFNSSFYLFLLSSSISMLFYLFFIVKNFNTQITSNLMMMDPLSMSLTMLSYLTFIMIFMSTNMDKEAKLLLSLILILLIITFTLSKTMMFYIFFEMILIPTLILITKKGNQPERLQAGMYLMMYTIIASLPLLLAILSYKSLESLFSSYLMIKKINLPLIFMLAFLAKTPMFMIHLWLPKAHVEAPLEGSMVLAAILLKLGGYGLIRFIPMSLHSMKSIPHWIISISMMGAILTSSGCIRQKDLKALIAYSSVAHMAVTLSSIMIFMKSSMNGVILMMIAHGISSSALFFLVNLTYNKFNTRNTISLKSTQLSHPNLTFWWFIFSMMNISAPPTLNLMGELLMSMTLIKWHIMNATIIFIITLMTTSFSLLIFLMLNHGKSMMKISKNDPMKFFLSLMIHLVMSIMIILKMEFMLM</sequence>
<feature type="domain" description="NADH:quinone oxidoreductase/Mrp antiporter transmembrane" evidence="18">
    <location>
        <begin position="99"/>
        <end position="375"/>
    </location>
</feature>
<comment type="similarity">
    <text evidence="3 17">Belongs to the complex I subunit 4 family.</text>
</comment>
<evidence type="ECO:0000256" key="9">
    <source>
        <dbReference type="ARBA" id="ARBA00022967"/>
    </source>
</evidence>
<evidence type="ECO:0000256" key="7">
    <source>
        <dbReference type="ARBA" id="ARBA00022660"/>
    </source>
</evidence>
<evidence type="ECO:0000313" key="19">
    <source>
        <dbReference type="EMBL" id="AKG65075.1"/>
    </source>
</evidence>
<feature type="transmembrane region" description="Helical" evidence="17">
    <location>
        <begin position="284"/>
        <end position="307"/>
    </location>
</feature>
<dbReference type="GO" id="GO:0042773">
    <property type="term" value="P:ATP synthesis coupled electron transport"/>
    <property type="evidence" value="ECO:0007669"/>
    <property type="project" value="InterPro"/>
</dbReference>
<dbReference type="PANTHER" id="PTHR43507">
    <property type="entry name" value="NADH-UBIQUINONE OXIDOREDUCTASE CHAIN 4"/>
    <property type="match status" value="1"/>
</dbReference>
<accession>A0A0N7BV01</accession>
<feature type="transmembrane region" description="Helical" evidence="17">
    <location>
        <begin position="170"/>
        <end position="189"/>
    </location>
</feature>
<keyword evidence="8 17" id="KW-0812">Transmembrane</keyword>
<comment type="function">
    <text evidence="1">Core subunit of the mitochondrial membrane respiratory chain NADH dehydrogenase (Complex I) that is believed to belong to the minimal assembly required for catalysis. Complex I functions in the transfer of electrons from NADH to the respiratory chain. The immediate electron acceptor for the enzyme is believed to be ubiquinone.</text>
</comment>
<feature type="transmembrane region" description="Helical" evidence="17">
    <location>
        <begin position="12"/>
        <end position="33"/>
    </location>
</feature>
<dbReference type="PRINTS" id="PR01437">
    <property type="entry name" value="NUOXDRDTASE4"/>
</dbReference>
<evidence type="ECO:0000256" key="5">
    <source>
        <dbReference type="ARBA" id="ARBA00021006"/>
    </source>
</evidence>
<dbReference type="EMBL" id="KP306789">
    <property type="protein sequence ID" value="AKG65075.1"/>
    <property type="molecule type" value="Genomic_DNA"/>
</dbReference>
<comment type="subcellular location">
    <subcellularLocation>
        <location evidence="2 17">Mitochondrion membrane</location>
        <topology evidence="2 17">Multi-pass membrane protein</topology>
    </subcellularLocation>
</comment>
<feature type="transmembrane region" description="Helical" evidence="17">
    <location>
        <begin position="101"/>
        <end position="117"/>
    </location>
</feature>
<evidence type="ECO:0000256" key="11">
    <source>
        <dbReference type="ARBA" id="ARBA00022989"/>
    </source>
</evidence>
<feature type="transmembrane region" description="Helical" evidence="17">
    <location>
        <begin position="53"/>
        <end position="71"/>
    </location>
</feature>
<evidence type="ECO:0000256" key="13">
    <source>
        <dbReference type="ARBA" id="ARBA00023075"/>
    </source>
</evidence>
<evidence type="ECO:0000256" key="6">
    <source>
        <dbReference type="ARBA" id="ARBA00022448"/>
    </source>
</evidence>
<keyword evidence="10 17" id="KW-0249">Electron transport</keyword>
<keyword evidence="11 17" id="KW-1133">Transmembrane helix</keyword>
<protein>
    <recommendedName>
        <fullName evidence="5 17">NADH-ubiquinone oxidoreductase chain 4</fullName>
        <ecNumber evidence="4 17">7.1.1.2</ecNumber>
    </recommendedName>
</protein>
<feature type="transmembrane region" description="Helical" evidence="17">
    <location>
        <begin position="78"/>
        <end position="95"/>
    </location>
</feature>
<keyword evidence="13 17" id="KW-0830">Ubiquinone</keyword>
<dbReference type="PANTHER" id="PTHR43507:SF20">
    <property type="entry name" value="NADH-UBIQUINONE OXIDOREDUCTASE CHAIN 4"/>
    <property type="match status" value="1"/>
</dbReference>
<feature type="transmembrane region" description="Helical" evidence="17">
    <location>
        <begin position="129"/>
        <end position="150"/>
    </location>
</feature>
<feature type="transmembrane region" description="Helical" evidence="17">
    <location>
        <begin position="408"/>
        <end position="426"/>
    </location>
</feature>
<evidence type="ECO:0000256" key="3">
    <source>
        <dbReference type="ARBA" id="ARBA00009025"/>
    </source>
</evidence>
<dbReference type="InterPro" id="IPR003918">
    <property type="entry name" value="NADH_UbQ_OxRdtase"/>
</dbReference>
<organism evidence="19">
    <name type="scientific">Tetragnatha maxillosa</name>
    <dbReference type="NCBI Taxonomy" id="216284"/>
    <lineage>
        <taxon>Eukaryota</taxon>
        <taxon>Metazoa</taxon>
        <taxon>Ecdysozoa</taxon>
        <taxon>Arthropoda</taxon>
        <taxon>Chelicerata</taxon>
        <taxon>Arachnida</taxon>
        <taxon>Araneae</taxon>
        <taxon>Araneomorphae</taxon>
        <taxon>Entelegynae</taxon>
        <taxon>Araneoidea</taxon>
        <taxon>Tetragnathidae</taxon>
        <taxon>Tetragnatha</taxon>
    </lineage>
</organism>
<geneLocation type="mitochondrion" evidence="19"/>
<evidence type="ECO:0000259" key="18">
    <source>
        <dbReference type="Pfam" id="PF00361"/>
    </source>
</evidence>
<comment type="catalytic activity">
    <reaction evidence="16 17">
        <text>a ubiquinone + NADH + 5 H(+)(in) = a ubiquinol + NAD(+) + 4 H(+)(out)</text>
        <dbReference type="Rhea" id="RHEA:29091"/>
        <dbReference type="Rhea" id="RHEA-COMP:9565"/>
        <dbReference type="Rhea" id="RHEA-COMP:9566"/>
        <dbReference type="ChEBI" id="CHEBI:15378"/>
        <dbReference type="ChEBI" id="CHEBI:16389"/>
        <dbReference type="ChEBI" id="CHEBI:17976"/>
        <dbReference type="ChEBI" id="CHEBI:57540"/>
        <dbReference type="ChEBI" id="CHEBI:57945"/>
        <dbReference type="EC" id="7.1.1.2"/>
    </reaction>
</comment>
<dbReference type="InterPro" id="IPR001750">
    <property type="entry name" value="ND/Mrp_TM"/>
</dbReference>
<dbReference type="GO" id="GO:0003954">
    <property type="term" value="F:NADH dehydrogenase activity"/>
    <property type="evidence" value="ECO:0007669"/>
    <property type="project" value="TreeGrafter"/>
</dbReference>
<evidence type="ECO:0000256" key="14">
    <source>
        <dbReference type="ARBA" id="ARBA00023128"/>
    </source>
</evidence>
<evidence type="ECO:0000256" key="2">
    <source>
        <dbReference type="ARBA" id="ARBA00004225"/>
    </source>
</evidence>
<evidence type="ECO:0000256" key="4">
    <source>
        <dbReference type="ARBA" id="ARBA00012944"/>
    </source>
</evidence>
<dbReference type="GO" id="GO:0008137">
    <property type="term" value="F:NADH dehydrogenase (ubiquinone) activity"/>
    <property type="evidence" value="ECO:0007669"/>
    <property type="project" value="UniProtKB-UniRule"/>
</dbReference>
<dbReference type="AlphaFoldDB" id="A0A0N7BV01"/>
<name>A0A0N7BV01_9ARAC</name>
<keyword evidence="6 17" id="KW-0813">Transport</keyword>
<feature type="transmembrane region" description="Helical" evidence="17">
    <location>
        <begin position="257"/>
        <end position="278"/>
    </location>
</feature>
<feature type="transmembrane region" description="Helical" evidence="17">
    <location>
        <begin position="328"/>
        <end position="346"/>
    </location>
</feature>